<dbReference type="CDD" id="cd16454">
    <property type="entry name" value="RING-H2_PA-TM-RING"/>
    <property type="match status" value="1"/>
</dbReference>
<dbReference type="Gene3D" id="3.30.40.10">
    <property type="entry name" value="Zinc/RING finger domain, C3HC4 (zinc finger)"/>
    <property type="match status" value="1"/>
</dbReference>
<keyword evidence="1" id="KW-0863">Zinc-finger</keyword>
<keyword evidence="2" id="KW-1133">Transmembrane helix</keyword>
<dbReference type="PANTHER" id="PTHR46719">
    <property type="entry name" value="TRANSCRIPTION FACTOR C2H2 FAMILY-RELATED"/>
    <property type="match status" value="1"/>
</dbReference>
<dbReference type="Proteomes" id="UP000811246">
    <property type="component" value="Chromosome 13"/>
</dbReference>
<evidence type="ECO:0000313" key="4">
    <source>
        <dbReference type="EMBL" id="KAG6630787.1"/>
    </source>
</evidence>
<dbReference type="GO" id="GO:0008270">
    <property type="term" value="F:zinc ion binding"/>
    <property type="evidence" value="ECO:0007669"/>
    <property type="project" value="UniProtKB-KW"/>
</dbReference>
<reference evidence="5" key="2">
    <citation type="submission" date="2021-01" db="EMBL/GenBank/DDBJ databases">
        <authorList>
            <person name="Lovell J.T."/>
            <person name="Bentley N."/>
            <person name="Bhattarai G."/>
            <person name="Jenkins J.W."/>
            <person name="Sreedasyam A."/>
            <person name="Alarcon Y."/>
            <person name="Bock C."/>
            <person name="Boston L."/>
            <person name="Carlson J."/>
            <person name="Cervantes K."/>
            <person name="Clermont K."/>
            <person name="Krom N."/>
            <person name="Kubenka K."/>
            <person name="Mamidi S."/>
            <person name="Mattison C."/>
            <person name="Monteros M."/>
            <person name="Pisani C."/>
            <person name="Plott C."/>
            <person name="Rajasekar S."/>
            <person name="Rhein H.S."/>
            <person name="Rohla C."/>
            <person name="Song M."/>
            <person name="Hilaire R.S."/>
            <person name="Shu S."/>
            <person name="Wells L."/>
            <person name="Wang X."/>
            <person name="Webber J."/>
            <person name="Heerema R.J."/>
            <person name="Klein P."/>
            <person name="Conner P."/>
            <person name="Grauke L."/>
            <person name="Grimwood J."/>
            <person name="Schmutz J."/>
            <person name="Randall J.J."/>
        </authorList>
    </citation>
    <scope>NUCLEOTIDE SEQUENCE</scope>
    <source>
        <tissue evidence="5">Leaf</tissue>
    </source>
</reference>
<dbReference type="PROSITE" id="PS50089">
    <property type="entry name" value="ZF_RING_2"/>
    <property type="match status" value="1"/>
</dbReference>
<name>A0A8T1NPI2_CARIL</name>
<dbReference type="Pfam" id="PF13639">
    <property type="entry name" value="zf-RING_2"/>
    <property type="match status" value="1"/>
</dbReference>
<keyword evidence="6" id="KW-1185">Reference proteome</keyword>
<evidence type="ECO:0000259" key="3">
    <source>
        <dbReference type="PROSITE" id="PS50089"/>
    </source>
</evidence>
<comment type="caution">
    <text evidence="4">The sequence shown here is derived from an EMBL/GenBank/DDBJ whole genome shotgun (WGS) entry which is preliminary data.</text>
</comment>
<evidence type="ECO:0000313" key="6">
    <source>
        <dbReference type="Proteomes" id="UP000811609"/>
    </source>
</evidence>
<evidence type="ECO:0000313" key="5">
    <source>
        <dbReference type="EMBL" id="KAG6680468.1"/>
    </source>
</evidence>
<feature type="domain" description="RING-type" evidence="3">
    <location>
        <begin position="112"/>
        <end position="154"/>
    </location>
</feature>
<dbReference type="OrthoDB" id="8062037at2759"/>
<dbReference type="Proteomes" id="UP000811609">
    <property type="component" value="Chromosome 13"/>
</dbReference>
<keyword evidence="2" id="KW-0812">Transmembrane</keyword>
<keyword evidence="2" id="KW-0472">Membrane</keyword>
<reference evidence="4" key="1">
    <citation type="submission" date="2020-12" db="EMBL/GenBank/DDBJ databases">
        <title>WGS assembly of Carya illinoinensis cv. Pawnee.</title>
        <authorList>
            <person name="Platts A."/>
            <person name="Shu S."/>
            <person name="Wright S."/>
            <person name="Barry K."/>
            <person name="Edger P."/>
            <person name="Pires J.C."/>
            <person name="Schmutz J."/>
        </authorList>
    </citation>
    <scope>NUCLEOTIDE SEQUENCE</scope>
    <source>
        <tissue evidence="4">Leaf</tissue>
    </source>
</reference>
<dbReference type="SMART" id="SM00184">
    <property type="entry name" value="RING"/>
    <property type="match status" value="1"/>
</dbReference>
<keyword evidence="1" id="KW-0862">Zinc</keyword>
<dbReference type="InterPro" id="IPR001841">
    <property type="entry name" value="Znf_RING"/>
</dbReference>
<evidence type="ECO:0000256" key="1">
    <source>
        <dbReference type="PROSITE-ProRule" id="PRU00175"/>
    </source>
</evidence>
<dbReference type="AlphaFoldDB" id="A0A8T1NPI2"/>
<dbReference type="InterPro" id="IPR045899">
    <property type="entry name" value="ATL71-like"/>
</dbReference>
<dbReference type="SUPFAM" id="SSF57850">
    <property type="entry name" value="RING/U-box"/>
    <property type="match status" value="1"/>
</dbReference>
<accession>A0A8T1NPI2</accession>
<dbReference type="EMBL" id="CM031821">
    <property type="protein sequence ID" value="KAG6630787.1"/>
    <property type="molecule type" value="Genomic_DNA"/>
</dbReference>
<protein>
    <recommendedName>
        <fullName evidence="3">RING-type domain-containing protein</fullName>
    </recommendedName>
</protein>
<keyword evidence="1" id="KW-0479">Metal-binding</keyword>
<feature type="transmembrane region" description="Helical" evidence="2">
    <location>
        <begin position="27"/>
        <end position="50"/>
    </location>
</feature>
<organism evidence="4 6">
    <name type="scientific">Carya illinoinensis</name>
    <name type="common">Pecan</name>
    <dbReference type="NCBI Taxonomy" id="32201"/>
    <lineage>
        <taxon>Eukaryota</taxon>
        <taxon>Viridiplantae</taxon>
        <taxon>Streptophyta</taxon>
        <taxon>Embryophyta</taxon>
        <taxon>Tracheophyta</taxon>
        <taxon>Spermatophyta</taxon>
        <taxon>Magnoliopsida</taxon>
        <taxon>eudicotyledons</taxon>
        <taxon>Gunneridae</taxon>
        <taxon>Pentapetalae</taxon>
        <taxon>rosids</taxon>
        <taxon>fabids</taxon>
        <taxon>Fagales</taxon>
        <taxon>Juglandaceae</taxon>
        <taxon>Carya</taxon>
    </lineage>
</organism>
<dbReference type="InterPro" id="IPR013083">
    <property type="entry name" value="Znf_RING/FYVE/PHD"/>
</dbReference>
<gene>
    <name evidence="4" type="ORF">CIPAW_13G044600</name>
    <name evidence="5" type="ORF">I3842_13G044700</name>
</gene>
<dbReference type="EMBL" id="CM031837">
    <property type="protein sequence ID" value="KAG6680468.1"/>
    <property type="molecule type" value="Genomic_DNA"/>
</dbReference>
<sequence length="167" mass="19225">MDTISGSMMGYFGFVIDHFRFVDDLRFAIGFPLGIILLMTLLVHLVYYLCIRHYPPASHYHHQTGRSPQNVDQQDHFVAIEVGLDEAILHDFPKLLYSQYKLQKSSWVSSSCSICLDDYKESDVLQLMPDCGHLFHPKCIHPWLRLHPNCPLCRNTLVPIPNPTLSD</sequence>
<dbReference type="PANTHER" id="PTHR46719:SF20">
    <property type="entry name" value="RING-H2 FINGER PROTEIN ATL70-LIKE"/>
    <property type="match status" value="1"/>
</dbReference>
<proteinExistence type="predicted"/>
<evidence type="ECO:0000256" key="2">
    <source>
        <dbReference type="SAM" id="Phobius"/>
    </source>
</evidence>